<evidence type="ECO:0000313" key="7">
    <source>
        <dbReference type="Proteomes" id="UP001148614"/>
    </source>
</evidence>
<feature type="transmembrane region" description="Helical" evidence="5">
    <location>
        <begin position="110"/>
        <end position="128"/>
    </location>
</feature>
<dbReference type="VEuPathDB" id="FungiDB:F4678DRAFT_419363"/>
<dbReference type="Proteomes" id="UP001148614">
    <property type="component" value="Unassembled WGS sequence"/>
</dbReference>
<proteinExistence type="predicted"/>
<keyword evidence="7" id="KW-1185">Reference proteome</keyword>
<keyword evidence="4 5" id="KW-0472">Membrane</keyword>
<dbReference type="InterPro" id="IPR045863">
    <property type="entry name" value="CorA_TM1_TM2"/>
</dbReference>
<evidence type="ECO:0000256" key="4">
    <source>
        <dbReference type="ARBA" id="ARBA00023136"/>
    </source>
</evidence>
<protein>
    <submittedName>
        <fullName evidence="6">Uncharacterized protein</fullName>
    </submittedName>
</protein>
<feature type="transmembrane region" description="Helical" evidence="5">
    <location>
        <begin position="148"/>
        <end position="168"/>
    </location>
</feature>
<gene>
    <name evidence="6" type="ORF">NPX13_g5815</name>
</gene>
<comment type="subcellular location">
    <subcellularLocation>
        <location evidence="1">Membrane</location>
        <topology evidence="1">Multi-pass membrane protein</topology>
    </subcellularLocation>
</comment>
<name>A0A9W8NDU9_9PEZI</name>
<dbReference type="EMBL" id="JANPWZ010000961">
    <property type="protein sequence ID" value="KAJ3570173.1"/>
    <property type="molecule type" value="Genomic_DNA"/>
</dbReference>
<dbReference type="AlphaFoldDB" id="A0A9W8NDU9"/>
<accession>A0A9W8NDU9</accession>
<evidence type="ECO:0000313" key="6">
    <source>
        <dbReference type="EMBL" id="KAJ3570173.1"/>
    </source>
</evidence>
<keyword evidence="3 5" id="KW-1133">Transmembrane helix</keyword>
<evidence type="ECO:0000256" key="1">
    <source>
        <dbReference type="ARBA" id="ARBA00004141"/>
    </source>
</evidence>
<dbReference type="Gene3D" id="1.20.58.340">
    <property type="entry name" value="Magnesium transport protein CorA, transmembrane region"/>
    <property type="match status" value="1"/>
</dbReference>
<reference evidence="6" key="1">
    <citation type="submission" date="2022-07" db="EMBL/GenBank/DDBJ databases">
        <title>Genome Sequence of Xylaria arbuscula.</title>
        <authorList>
            <person name="Buettner E."/>
        </authorList>
    </citation>
    <scope>NUCLEOTIDE SEQUENCE</scope>
    <source>
        <strain evidence="6">VT107</strain>
    </source>
</reference>
<evidence type="ECO:0000256" key="5">
    <source>
        <dbReference type="SAM" id="Phobius"/>
    </source>
</evidence>
<keyword evidence="2 5" id="KW-0812">Transmembrane</keyword>
<dbReference type="SUPFAM" id="SSF144083">
    <property type="entry name" value="Magnesium transport protein CorA, transmembrane region"/>
    <property type="match status" value="1"/>
</dbReference>
<evidence type="ECO:0000256" key="2">
    <source>
        <dbReference type="ARBA" id="ARBA00022692"/>
    </source>
</evidence>
<dbReference type="GO" id="GO:0016020">
    <property type="term" value="C:membrane"/>
    <property type="evidence" value="ECO:0007669"/>
    <property type="project" value="UniProtKB-SubCell"/>
</dbReference>
<sequence>MSGLMFDAVWYGSVADWQSTCMALLLEVQGEIEGCITGGGHRSREMRAMRAKIRYLGSLADGVKRHTAALKENGQADMSILHSIISQVDNRLNARLAAASSHDSAAMKTLAFLTALFLPGTFVATIFSTDFFDWQGGNGGKVVSELFWVFWAFAVPLTIVVAVGWRLWWSFEKKRFDEDIKAEIKAINGSNHSSSSGKGEGI</sequence>
<comment type="caution">
    <text evidence="6">The sequence shown here is derived from an EMBL/GenBank/DDBJ whole genome shotgun (WGS) entry which is preliminary data.</text>
</comment>
<evidence type="ECO:0000256" key="3">
    <source>
        <dbReference type="ARBA" id="ARBA00022989"/>
    </source>
</evidence>
<organism evidence="6 7">
    <name type="scientific">Xylaria arbuscula</name>
    <dbReference type="NCBI Taxonomy" id="114810"/>
    <lineage>
        <taxon>Eukaryota</taxon>
        <taxon>Fungi</taxon>
        <taxon>Dikarya</taxon>
        <taxon>Ascomycota</taxon>
        <taxon>Pezizomycotina</taxon>
        <taxon>Sordariomycetes</taxon>
        <taxon>Xylariomycetidae</taxon>
        <taxon>Xylariales</taxon>
        <taxon>Xylariaceae</taxon>
        <taxon>Xylaria</taxon>
    </lineage>
</organism>